<evidence type="ECO:0000259" key="12">
    <source>
        <dbReference type="PROSITE" id="PS50885"/>
    </source>
</evidence>
<protein>
    <submittedName>
        <fullName evidence="13">Chemotaxis protein</fullName>
    </submittedName>
</protein>
<keyword evidence="3" id="KW-0488">Methylation</keyword>
<dbReference type="InterPro" id="IPR004089">
    <property type="entry name" value="MCPsignal_dom"/>
</dbReference>
<dbReference type="GO" id="GO:0005886">
    <property type="term" value="C:plasma membrane"/>
    <property type="evidence" value="ECO:0007669"/>
    <property type="project" value="UniProtKB-SubCell"/>
</dbReference>
<sequence>MFKKISLTLKLFLPPAIALFGLLLFVGYTAVQLDDNDSRLVSLEKQRYPTLEAADNVIFQFSRLPGLLNSAVAAGERDTLDEASDVLADVHARLRDLEPLTAERADRHRELQAWSAAIKRYADNALASSGQLLDGAAFDDLRPHFDRMASDLKNAQALGEQFRSHAYADFLSSLTQVRADNATTTHVGYLLSFCLLLLVSASAAWVIRQVMGNVRGVIASLRTIASGDGDLTRRVHVDSSDEIGEMIGLFNGLLDSLQGTLRQVFETAAPLEQMSRELHRLTQGAEDSARSQQERTESISSDIDTMTNSIQEVAQRSGQASEQASAAARQANEARHNIDILSSSIGDLGNSVLGSVQAMEQLEAETQHVGAVLTVIRSIAEQTNLLALNAAIEAARAGEQGRGFAVVADEVRNLAQKTAASIAQIQDIIQRLQSSASGVLHAMNLNGEKARTSIERSEHATQTLEAITKTVRQIDELNAGIARFTNEQIGLSRSIQQDTEKLQQDTQATTQGADATARLGEQLVGMGNHLRSATAQFRI</sequence>
<evidence type="ECO:0000256" key="2">
    <source>
        <dbReference type="ARBA" id="ARBA00022475"/>
    </source>
</evidence>
<dbReference type="GO" id="GO:0006935">
    <property type="term" value="P:chemotaxis"/>
    <property type="evidence" value="ECO:0007669"/>
    <property type="project" value="UniProtKB-ARBA"/>
</dbReference>
<dbReference type="PANTHER" id="PTHR32089:SF119">
    <property type="entry name" value="METHYL-ACCEPTING CHEMOTAXIS PROTEIN CTPL"/>
    <property type="match status" value="1"/>
</dbReference>
<dbReference type="CDD" id="cd06225">
    <property type="entry name" value="HAMP"/>
    <property type="match status" value="1"/>
</dbReference>
<dbReference type="PROSITE" id="PS50111">
    <property type="entry name" value="CHEMOTAXIS_TRANSDUC_2"/>
    <property type="match status" value="1"/>
</dbReference>
<feature type="transmembrane region" description="Helical" evidence="10">
    <location>
        <begin position="12"/>
        <end position="31"/>
    </location>
</feature>
<comment type="caution">
    <text evidence="13">The sequence shown here is derived from an EMBL/GenBank/DDBJ whole genome shotgun (WGS) entry which is preliminary data.</text>
</comment>
<keyword evidence="5 10" id="KW-1133">Transmembrane helix</keyword>
<feature type="domain" description="HAMP" evidence="12">
    <location>
        <begin position="208"/>
        <end position="262"/>
    </location>
</feature>
<proteinExistence type="inferred from homology"/>
<evidence type="ECO:0000256" key="5">
    <source>
        <dbReference type="ARBA" id="ARBA00022989"/>
    </source>
</evidence>
<keyword evidence="15" id="KW-1185">Reference proteome</keyword>
<dbReference type="EMBL" id="PJCQ01000027">
    <property type="protein sequence ID" value="PLV14766.1"/>
    <property type="molecule type" value="Genomic_DNA"/>
</dbReference>
<keyword evidence="6 10" id="KW-0472">Membrane</keyword>
<keyword evidence="2" id="KW-1003">Cell membrane</keyword>
<reference evidence="15 16" key="1">
    <citation type="submission" date="2017-12" db="EMBL/GenBank/DDBJ databases">
        <title>Detection of the carbapenemase gene blaVIM-5 in members of the Pseudomonas putida group isolated from polluted Nigerian wetlands.</title>
        <authorList>
            <person name="Adelowo O."/>
            <person name="Vollmers J."/>
            <person name="Maeusezahl I."/>
            <person name="Kaster A.-K."/>
            <person name="Mueller J.A."/>
        </authorList>
    </citation>
    <scope>NUCLEOTIDE SEQUENCE [LARGE SCALE GENOMIC DNA]</scope>
    <source>
        <strain evidence="14 15">MR119</strain>
        <strain evidence="13 16">MR144</strain>
    </source>
</reference>
<keyword evidence="4 10" id="KW-0812">Transmembrane</keyword>
<gene>
    <name evidence="13" type="ORF">CXG49_22890</name>
    <name evidence="14" type="ORF">CXG53_06055</name>
</gene>
<evidence type="ECO:0000256" key="1">
    <source>
        <dbReference type="ARBA" id="ARBA00004651"/>
    </source>
</evidence>
<dbReference type="Gene3D" id="1.10.287.950">
    <property type="entry name" value="Methyl-accepting chemotaxis protein"/>
    <property type="match status" value="1"/>
</dbReference>
<dbReference type="SMART" id="SM00283">
    <property type="entry name" value="MA"/>
    <property type="match status" value="1"/>
</dbReference>
<evidence type="ECO:0000313" key="14">
    <source>
        <dbReference type="EMBL" id="PLV25323.1"/>
    </source>
</evidence>
<evidence type="ECO:0000259" key="11">
    <source>
        <dbReference type="PROSITE" id="PS50111"/>
    </source>
</evidence>
<keyword evidence="7 9" id="KW-0807">Transducer</keyword>
<dbReference type="SUPFAM" id="SSF58104">
    <property type="entry name" value="Methyl-accepting chemotaxis protein (MCP) signaling domain"/>
    <property type="match status" value="1"/>
</dbReference>
<evidence type="ECO:0000313" key="15">
    <source>
        <dbReference type="Proteomes" id="UP000234839"/>
    </source>
</evidence>
<dbReference type="Proteomes" id="UP000234878">
    <property type="component" value="Unassembled WGS sequence"/>
</dbReference>
<feature type="transmembrane region" description="Helical" evidence="10">
    <location>
        <begin position="187"/>
        <end position="207"/>
    </location>
</feature>
<dbReference type="PANTHER" id="PTHR32089">
    <property type="entry name" value="METHYL-ACCEPTING CHEMOTAXIS PROTEIN MCPB"/>
    <property type="match status" value="1"/>
</dbReference>
<dbReference type="PROSITE" id="PS50885">
    <property type="entry name" value="HAMP"/>
    <property type="match status" value="1"/>
</dbReference>
<organism evidence="13 16">
    <name type="scientific">Pseudomonas guariconensis</name>
    <dbReference type="NCBI Taxonomy" id="1288410"/>
    <lineage>
        <taxon>Bacteria</taxon>
        <taxon>Pseudomonadati</taxon>
        <taxon>Pseudomonadota</taxon>
        <taxon>Gammaproteobacteria</taxon>
        <taxon>Pseudomonadales</taxon>
        <taxon>Pseudomonadaceae</taxon>
        <taxon>Pseudomonas</taxon>
    </lineage>
</organism>
<evidence type="ECO:0000256" key="4">
    <source>
        <dbReference type="ARBA" id="ARBA00022692"/>
    </source>
</evidence>
<dbReference type="Pfam" id="PF00672">
    <property type="entry name" value="HAMP"/>
    <property type="match status" value="1"/>
</dbReference>
<evidence type="ECO:0000256" key="8">
    <source>
        <dbReference type="ARBA" id="ARBA00029447"/>
    </source>
</evidence>
<evidence type="ECO:0000256" key="9">
    <source>
        <dbReference type="PROSITE-ProRule" id="PRU00284"/>
    </source>
</evidence>
<dbReference type="InterPro" id="IPR003660">
    <property type="entry name" value="HAMP_dom"/>
</dbReference>
<name>A0AAX0VRX9_9PSED</name>
<feature type="domain" description="Methyl-accepting transducer" evidence="11">
    <location>
        <begin position="267"/>
        <end position="503"/>
    </location>
</feature>
<comment type="subcellular location">
    <subcellularLocation>
        <location evidence="1">Cell membrane</location>
        <topology evidence="1">Multi-pass membrane protein</topology>
    </subcellularLocation>
</comment>
<evidence type="ECO:0000256" key="6">
    <source>
        <dbReference type="ARBA" id="ARBA00023136"/>
    </source>
</evidence>
<dbReference type="GO" id="GO:0007165">
    <property type="term" value="P:signal transduction"/>
    <property type="evidence" value="ECO:0007669"/>
    <property type="project" value="UniProtKB-KW"/>
</dbReference>
<dbReference type="Pfam" id="PF00015">
    <property type="entry name" value="MCPsignal"/>
    <property type="match status" value="1"/>
</dbReference>
<evidence type="ECO:0000313" key="16">
    <source>
        <dbReference type="Proteomes" id="UP000234878"/>
    </source>
</evidence>
<evidence type="ECO:0000256" key="10">
    <source>
        <dbReference type="SAM" id="Phobius"/>
    </source>
</evidence>
<dbReference type="Proteomes" id="UP000234839">
    <property type="component" value="Unassembled WGS sequence"/>
</dbReference>
<dbReference type="FunFam" id="1.10.287.950:FF:000001">
    <property type="entry name" value="Methyl-accepting chemotaxis sensory transducer"/>
    <property type="match status" value="1"/>
</dbReference>
<dbReference type="AlphaFoldDB" id="A0AAX0VRX9"/>
<comment type="similarity">
    <text evidence="8">Belongs to the methyl-accepting chemotaxis (MCP) protein family.</text>
</comment>
<evidence type="ECO:0000313" key="13">
    <source>
        <dbReference type="EMBL" id="PLV14766.1"/>
    </source>
</evidence>
<evidence type="ECO:0000256" key="3">
    <source>
        <dbReference type="ARBA" id="ARBA00022481"/>
    </source>
</evidence>
<dbReference type="SMART" id="SM00304">
    <property type="entry name" value="HAMP"/>
    <property type="match status" value="2"/>
</dbReference>
<evidence type="ECO:0000256" key="7">
    <source>
        <dbReference type="ARBA" id="ARBA00023224"/>
    </source>
</evidence>
<accession>A0AAX0VRX9</accession>
<dbReference type="EMBL" id="PJCP01000003">
    <property type="protein sequence ID" value="PLV25323.1"/>
    <property type="molecule type" value="Genomic_DNA"/>
</dbReference>